<dbReference type="Proteomes" id="UP000253426">
    <property type="component" value="Unassembled WGS sequence"/>
</dbReference>
<gene>
    <name evidence="2" type="ORF">DES53_11975</name>
</gene>
<keyword evidence="3" id="KW-1185">Reference proteome</keyword>
<dbReference type="EMBL" id="QNRR01000019">
    <property type="protein sequence ID" value="RBP35909.1"/>
    <property type="molecule type" value="Genomic_DNA"/>
</dbReference>
<comment type="caution">
    <text evidence="2">The sequence shown here is derived from an EMBL/GenBank/DDBJ whole genome shotgun (WGS) entry which is preliminary data.</text>
</comment>
<reference evidence="2 3" key="1">
    <citation type="submission" date="2018-06" db="EMBL/GenBank/DDBJ databases">
        <title>Genomic Encyclopedia of Type Strains, Phase IV (KMG-IV): sequencing the most valuable type-strain genomes for metagenomic binning, comparative biology and taxonomic classification.</title>
        <authorList>
            <person name="Goeker M."/>
        </authorList>
    </citation>
    <scope>NUCLEOTIDE SEQUENCE [LARGE SCALE GENOMIC DNA]</scope>
    <source>
        <strain evidence="2 3">DSM 25532</strain>
    </source>
</reference>
<dbReference type="AlphaFoldDB" id="A0A366H2X2"/>
<evidence type="ECO:0000313" key="3">
    <source>
        <dbReference type="Proteomes" id="UP000253426"/>
    </source>
</evidence>
<feature type="region of interest" description="Disordered" evidence="1">
    <location>
        <begin position="18"/>
        <end position="42"/>
    </location>
</feature>
<feature type="compositionally biased region" description="Basic and acidic residues" evidence="1">
    <location>
        <begin position="29"/>
        <end position="42"/>
    </location>
</feature>
<evidence type="ECO:0000313" key="2">
    <source>
        <dbReference type="EMBL" id="RBP35909.1"/>
    </source>
</evidence>
<organism evidence="2 3">
    <name type="scientific">Roseimicrobium gellanilyticum</name>
    <dbReference type="NCBI Taxonomy" id="748857"/>
    <lineage>
        <taxon>Bacteria</taxon>
        <taxon>Pseudomonadati</taxon>
        <taxon>Verrucomicrobiota</taxon>
        <taxon>Verrucomicrobiia</taxon>
        <taxon>Verrucomicrobiales</taxon>
        <taxon>Verrucomicrobiaceae</taxon>
        <taxon>Roseimicrobium</taxon>
    </lineage>
</organism>
<accession>A0A366H2X2</accession>
<name>A0A366H2X2_9BACT</name>
<sequence>MCFFKRMYDYPEKGLHLPNPGRLFSRNSPRRELDSGENHQHY</sequence>
<protein>
    <submittedName>
        <fullName evidence="2">Uncharacterized protein</fullName>
    </submittedName>
</protein>
<evidence type="ECO:0000256" key="1">
    <source>
        <dbReference type="SAM" id="MobiDB-lite"/>
    </source>
</evidence>
<proteinExistence type="predicted"/>